<evidence type="ECO:0000313" key="2">
    <source>
        <dbReference type="Proteomes" id="UP000049455"/>
    </source>
</evidence>
<accession>A0A0M7B7V5</accession>
<dbReference type="Proteomes" id="UP000049455">
    <property type="component" value="Unassembled WGS sequence"/>
</dbReference>
<dbReference type="AlphaFoldDB" id="A0A0M7B7V5"/>
<protein>
    <submittedName>
        <fullName evidence="1">Uncharacterized protein</fullName>
    </submittedName>
</protein>
<reference evidence="1 2" key="1">
    <citation type="submission" date="2015-09" db="EMBL/GenBank/DDBJ databases">
        <authorList>
            <person name="Jackson K.R."/>
            <person name="Lunt B.L."/>
            <person name="Fisher J.N.B."/>
            <person name="Gardner A.V."/>
            <person name="Bailey M.E."/>
            <person name="Deus L.M."/>
            <person name="Earl A.S."/>
            <person name="Gibby P.D."/>
            <person name="Hartmann K.A."/>
            <person name="Liu J.E."/>
            <person name="Manci A.M."/>
            <person name="Nielsen D.A."/>
            <person name="Solomon M.B."/>
            <person name="Breakwell D.P."/>
            <person name="Burnett S.H."/>
            <person name="Grose J.H."/>
        </authorList>
    </citation>
    <scope>NUCLEOTIDE SEQUENCE [LARGE SCALE GENOMIC DNA]</scope>
    <source>
        <strain evidence="1 2">CECT 7799</strain>
    </source>
</reference>
<dbReference type="RefSeq" id="WP_055662641.1">
    <property type="nucleotide sequence ID" value="NZ_CYPR01000055.1"/>
</dbReference>
<dbReference type="STRING" id="313367.JSE7799_00994"/>
<keyword evidence="2" id="KW-1185">Reference proteome</keyword>
<organism evidence="1 2">
    <name type="scientific">Jannaschia seosinensis</name>
    <dbReference type="NCBI Taxonomy" id="313367"/>
    <lineage>
        <taxon>Bacteria</taxon>
        <taxon>Pseudomonadati</taxon>
        <taxon>Pseudomonadota</taxon>
        <taxon>Alphaproteobacteria</taxon>
        <taxon>Rhodobacterales</taxon>
        <taxon>Roseobacteraceae</taxon>
        <taxon>Jannaschia</taxon>
    </lineage>
</organism>
<name>A0A0M7B7V5_9RHOB</name>
<evidence type="ECO:0000313" key="1">
    <source>
        <dbReference type="EMBL" id="CUH33565.1"/>
    </source>
</evidence>
<proteinExistence type="predicted"/>
<sequence length="158" mass="16697">MTFSFSPPKAPANPGAAPVAHLHSLGRVQALAVLLFRDWFEGPAGRARAGDLFRQGLGSAAEGAILQWADFAEVLAANPRRPLMRHDLTCTCVGADEAVMAHVLALAAEGAREDAMLILSLLVPGDRLLPAMHAAEQAGLAVLRTAVALDRDRHATLH</sequence>
<dbReference type="EMBL" id="CYPR01000055">
    <property type="protein sequence ID" value="CUH33565.1"/>
    <property type="molecule type" value="Genomic_DNA"/>
</dbReference>
<dbReference type="OrthoDB" id="7874397at2"/>
<gene>
    <name evidence="1" type="ORF">JSE7799_00994</name>
</gene>